<feature type="transmembrane region" description="Helical" evidence="1">
    <location>
        <begin position="126"/>
        <end position="148"/>
    </location>
</feature>
<accession>V5WGH8</accession>
<dbReference type="HOGENOM" id="CLU_1189224_0_0_12"/>
<feature type="transmembrane region" description="Helical" evidence="1">
    <location>
        <begin position="186"/>
        <end position="206"/>
    </location>
</feature>
<keyword evidence="1" id="KW-0812">Transmembrane</keyword>
<reference evidence="2 3" key="1">
    <citation type="journal article" date="2015" name="Stand. Genomic Sci.">
        <title>Complete genome sequence and description of Salinispira pacifica gen. nov., sp. nov., a novel spirochaete isolated form a hypersaline microbial mat.</title>
        <authorList>
            <person name="Ben Hania W."/>
            <person name="Joseph M."/>
            <person name="Schumann P."/>
            <person name="Bunk B."/>
            <person name="Fiebig A."/>
            <person name="Sproer C."/>
            <person name="Klenk H.P."/>
            <person name="Fardeau M.L."/>
            <person name="Spring S."/>
        </authorList>
    </citation>
    <scope>NUCLEOTIDE SEQUENCE [LARGE SCALE GENOMIC DNA]</scope>
    <source>
        <strain evidence="2 3">L21-RPul-D2</strain>
    </source>
</reference>
<feature type="transmembrane region" description="Helical" evidence="1">
    <location>
        <begin position="160"/>
        <end position="180"/>
    </location>
</feature>
<evidence type="ECO:0000313" key="2">
    <source>
        <dbReference type="EMBL" id="AHC14654.1"/>
    </source>
</evidence>
<organism evidence="2 3">
    <name type="scientific">Salinispira pacifica</name>
    <dbReference type="NCBI Taxonomy" id="1307761"/>
    <lineage>
        <taxon>Bacteria</taxon>
        <taxon>Pseudomonadati</taxon>
        <taxon>Spirochaetota</taxon>
        <taxon>Spirochaetia</taxon>
        <taxon>Spirochaetales</taxon>
        <taxon>Spirochaetaceae</taxon>
        <taxon>Salinispira</taxon>
    </lineage>
</organism>
<sequence length="233" mass="27254">MQLFILFSMPLYLGQLIHWHRDDIQDLSQIRSSAIRGVVYGALSAAVFFTLYMLVTLSIRPLPLYVYNSTLYFLVPVLFLIIMGRGQLKKNGVDGNAASLLIRVQFTGFFLFFNAGLYFIHSGNYGQFVILVLPLLYLFLIPVLARIMIRSRRFEKHWNFIMYVSFFLILIAAPITAVLFSFLMYFWGWTALLIILFFLILSDRFFSRLEHDIQYRLELEGKMKPLVRLFSGR</sequence>
<dbReference type="STRING" id="1307761.L21SP2_1253"/>
<dbReference type="RefSeq" id="WP_024267578.1">
    <property type="nucleotide sequence ID" value="NC_023035.1"/>
</dbReference>
<keyword evidence="3" id="KW-1185">Reference proteome</keyword>
<feature type="transmembrane region" description="Helical" evidence="1">
    <location>
        <begin position="38"/>
        <end position="59"/>
    </location>
</feature>
<dbReference type="AlphaFoldDB" id="V5WGH8"/>
<gene>
    <name evidence="2" type="ORF">L21SP2_1253</name>
</gene>
<feature type="transmembrane region" description="Helical" evidence="1">
    <location>
        <begin position="71"/>
        <end position="88"/>
    </location>
</feature>
<protein>
    <submittedName>
        <fullName evidence="2">Uncharacterized protein</fullName>
    </submittedName>
</protein>
<evidence type="ECO:0000313" key="3">
    <source>
        <dbReference type="Proteomes" id="UP000018680"/>
    </source>
</evidence>
<dbReference type="KEGG" id="slr:L21SP2_1253"/>
<keyword evidence="1" id="KW-1133">Transmembrane helix</keyword>
<keyword evidence="1" id="KW-0472">Membrane</keyword>
<dbReference type="EMBL" id="CP006939">
    <property type="protein sequence ID" value="AHC14654.1"/>
    <property type="molecule type" value="Genomic_DNA"/>
</dbReference>
<feature type="transmembrane region" description="Helical" evidence="1">
    <location>
        <begin position="100"/>
        <end position="120"/>
    </location>
</feature>
<dbReference type="Proteomes" id="UP000018680">
    <property type="component" value="Chromosome"/>
</dbReference>
<name>V5WGH8_9SPIO</name>
<evidence type="ECO:0000256" key="1">
    <source>
        <dbReference type="SAM" id="Phobius"/>
    </source>
</evidence>
<proteinExistence type="predicted"/>